<dbReference type="RefSeq" id="WP_009529367.1">
    <property type="nucleotide sequence ID" value="NZ_JH414606.1"/>
</dbReference>
<evidence type="ECO:0000313" key="2">
    <source>
        <dbReference type="EMBL" id="EHL19684.1"/>
    </source>
</evidence>
<reference evidence="2 3" key="1">
    <citation type="submission" date="2011-08" db="EMBL/GenBank/DDBJ databases">
        <title>The Genome Sequence of Eubacteriaceae bacterium CM5.</title>
        <authorList>
            <consortium name="The Broad Institute Genome Sequencing Platform"/>
            <person name="Earl A."/>
            <person name="Ward D."/>
            <person name="Feldgarden M."/>
            <person name="Gevers D."/>
            <person name="Sizova M."/>
            <person name="Hazen A."/>
            <person name="Epstein S."/>
            <person name="Young S.K."/>
            <person name="Zeng Q."/>
            <person name="Gargeya S."/>
            <person name="Fitzgerald M."/>
            <person name="Haas B."/>
            <person name="Abouelleil A."/>
            <person name="Alvarado L."/>
            <person name="Arachchi H.M."/>
            <person name="Berlin A."/>
            <person name="Brown A."/>
            <person name="Chapman S.B."/>
            <person name="Chen Z."/>
            <person name="Dunbar C."/>
            <person name="Freedman E."/>
            <person name="Gearin G."/>
            <person name="Gellesch M."/>
            <person name="Goldberg J."/>
            <person name="Griggs A."/>
            <person name="Gujja S."/>
            <person name="Heiman D."/>
            <person name="Howarth C."/>
            <person name="Larson L."/>
            <person name="Lui A."/>
            <person name="MacDonald P.J.P."/>
            <person name="Montmayeur A."/>
            <person name="Murphy C."/>
            <person name="Neiman D."/>
            <person name="Pearson M."/>
            <person name="Priest M."/>
            <person name="Roberts A."/>
            <person name="Saif S."/>
            <person name="Shea T."/>
            <person name="Shenoy N."/>
            <person name="Sisk P."/>
            <person name="Stolte C."/>
            <person name="Sykes S."/>
            <person name="Wortman J."/>
            <person name="Nusbaum C."/>
            <person name="Birren B."/>
        </authorList>
    </citation>
    <scope>NUCLEOTIDE SEQUENCE [LARGE SCALE GENOMIC DNA]</scope>
    <source>
        <strain evidence="2 3">CM5</strain>
    </source>
</reference>
<accession>G9XBK6</accession>
<evidence type="ECO:0000256" key="1">
    <source>
        <dbReference type="SAM" id="SignalP"/>
    </source>
</evidence>
<name>G9XBK6_9FIRM</name>
<dbReference type="EMBL" id="AFZG01000016">
    <property type="protein sequence ID" value="EHL19684.1"/>
    <property type="molecule type" value="Genomic_DNA"/>
</dbReference>
<proteinExistence type="predicted"/>
<sequence>MKKFLSKICLIPVILASFAIGVFADNNMQEIKAYMNKGLSIVFQGNVKSMYDGNNQKVYPITYNGTIYLPIKSIGQMTGLAVSYDNASKTLYIGNKSVGAKDFIETVQPYEGNCHYTIKDREQRSIAGKTVDHYIRPISKLYYDLGGKYNKISFKSYSEKDGSLYFYGDGELLGKYDITANELPNKTYTVDVKGVQQFVITTNYSWIYMFDTVIE</sequence>
<feature type="chain" id="PRO_5003528464" description="Copper amine oxidase-like N-terminal domain-containing protein" evidence="1">
    <location>
        <begin position="25"/>
        <end position="215"/>
    </location>
</feature>
<evidence type="ECO:0000313" key="3">
    <source>
        <dbReference type="Proteomes" id="UP000003379"/>
    </source>
</evidence>
<keyword evidence="1" id="KW-0732">Signal</keyword>
<dbReference type="Proteomes" id="UP000003379">
    <property type="component" value="Unassembled WGS sequence"/>
</dbReference>
<gene>
    <name evidence="2" type="ORF">HMPREF9628_01373</name>
</gene>
<dbReference type="HOGENOM" id="CLU_097846_0_0_9"/>
<evidence type="ECO:0008006" key="4">
    <source>
        <dbReference type="Google" id="ProtNLM"/>
    </source>
</evidence>
<comment type="caution">
    <text evidence="2">The sequence shown here is derived from an EMBL/GenBank/DDBJ whole genome shotgun (WGS) entry which is preliminary data.</text>
</comment>
<feature type="signal peptide" evidence="1">
    <location>
        <begin position="1"/>
        <end position="24"/>
    </location>
</feature>
<organism evidence="2 3">
    <name type="scientific">Peptoanaerobacter stomatis</name>
    <dbReference type="NCBI Taxonomy" id="796937"/>
    <lineage>
        <taxon>Bacteria</taxon>
        <taxon>Bacillati</taxon>
        <taxon>Bacillota</taxon>
        <taxon>Clostridia</taxon>
        <taxon>Peptostreptococcales</taxon>
        <taxon>Filifactoraceae</taxon>
        <taxon>Peptoanaerobacter</taxon>
    </lineage>
</organism>
<protein>
    <recommendedName>
        <fullName evidence="4">Copper amine oxidase-like N-terminal domain-containing protein</fullName>
    </recommendedName>
</protein>
<dbReference type="AlphaFoldDB" id="G9XBK6"/>